<evidence type="ECO:0000313" key="2">
    <source>
        <dbReference type="EMBL" id="SMQ63612.1"/>
    </source>
</evidence>
<protein>
    <submittedName>
        <fullName evidence="2">Uncharacterized protein</fullName>
    </submittedName>
</protein>
<accession>A0A1Y6ESX1</accession>
<gene>
    <name evidence="2" type="ORF">SAMN06297468_0879</name>
</gene>
<evidence type="ECO:0000256" key="1">
    <source>
        <dbReference type="SAM" id="Phobius"/>
    </source>
</evidence>
<keyword evidence="1" id="KW-0812">Transmembrane</keyword>
<keyword evidence="1" id="KW-1133">Transmembrane helix</keyword>
<sequence length="67" mass="7056">MKWTYTKLAEPGLGLPAFRLQLLINASFVSGSLTGALLNIAAVAAVAFAKRYLPAISDPKRASPCHG</sequence>
<dbReference type="AlphaFoldDB" id="A0A1Y6ESX1"/>
<evidence type="ECO:0000313" key="3">
    <source>
        <dbReference type="Proteomes" id="UP000194420"/>
    </source>
</evidence>
<feature type="transmembrane region" description="Helical" evidence="1">
    <location>
        <begin position="20"/>
        <end position="49"/>
    </location>
</feature>
<proteinExistence type="predicted"/>
<name>A0A1Y6ESX1_9SPHN</name>
<organism evidence="2 3">
    <name type="scientific">Altererythrobacter xiamenensis</name>
    <dbReference type="NCBI Taxonomy" id="1316679"/>
    <lineage>
        <taxon>Bacteria</taxon>
        <taxon>Pseudomonadati</taxon>
        <taxon>Pseudomonadota</taxon>
        <taxon>Alphaproteobacteria</taxon>
        <taxon>Sphingomonadales</taxon>
        <taxon>Erythrobacteraceae</taxon>
        <taxon>Altererythrobacter</taxon>
    </lineage>
</organism>
<dbReference type="EMBL" id="FXWG01000001">
    <property type="protein sequence ID" value="SMQ63612.1"/>
    <property type="molecule type" value="Genomic_DNA"/>
</dbReference>
<dbReference type="Proteomes" id="UP000194420">
    <property type="component" value="Unassembled WGS sequence"/>
</dbReference>
<keyword evidence="3" id="KW-1185">Reference proteome</keyword>
<keyword evidence="1" id="KW-0472">Membrane</keyword>
<reference evidence="3" key="1">
    <citation type="submission" date="2017-04" db="EMBL/GenBank/DDBJ databases">
        <authorList>
            <person name="Varghese N."/>
            <person name="Submissions S."/>
        </authorList>
    </citation>
    <scope>NUCLEOTIDE SEQUENCE [LARGE SCALE GENOMIC DNA]</scope>
</reference>